<dbReference type="AlphaFoldDB" id="A0A382Z785"/>
<accession>A0A382Z785</accession>
<organism evidence="1">
    <name type="scientific">marine metagenome</name>
    <dbReference type="NCBI Taxonomy" id="408172"/>
    <lineage>
        <taxon>unclassified sequences</taxon>
        <taxon>metagenomes</taxon>
        <taxon>ecological metagenomes</taxon>
    </lineage>
</organism>
<proteinExistence type="predicted"/>
<evidence type="ECO:0000313" key="1">
    <source>
        <dbReference type="EMBL" id="SVD90975.1"/>
    </source>
</evidence>
<dbReference type="EMBL" id="UINC01181334">
    <property type="protein sequence ID" value="SVD90975.1"/>
    <property type="molecule type" value="Genomic_DNA"/>
</dbReference>
<gene>
    <name evidence="1" type="ORF">METZ01_LOCUS443829</name>
</gene>
<sequence length="45" mass="5466">MVLYVVAPLWPAFGPWMRMVMRMRIGMRMVDTLPEYVILRYDQTM</sequence>
<protein>
    <submittedName>
        <fullName evidence="1">Uncharacterized protein</fullName>
    </submittedName>
</protein>
<reference evidence="1" key="1">
    <citation type="submission" date="2018-05" db="EMBL/GenBank/DDBJ databases">
        <authorList>
            <person name="Lanie J.A."/>
            <person name="Ng W.-L."/>
            <person name="Kazmierczak K.M."/>
            <person name="Andrzejewski T.M."/>
            <person name="Davidsen T.M."/>
            <person name="Wayne K.J."/>
            <person name="Tettelin H."/>
            <person name="Glass J.I."/>
            <person name="Rusch D."/>
            <person name="Podicherti R."/>
            <person name="Tsui H.-C.T."/>
            <person name="Winkler M.E."/>
        </authorList>
    </citation>
    <scope>NUCLEOTIDE SEQUENCE</scope>
</reference>
<name>A0A382Z785_9ZZZZ</name>